<organism evidence="2 3">
    <name type="scientific">Prorocentrum cordatum</name>
    <dbReference type="NCBI Taxonomy" id="2364126"/>
    <lineage>
        <taxon>Eukaryota</taxon>
        <taxon>Sar</taxon>
        <taxon>Alveolata</taxon>
        <taxon>Dinophyceae</taxon>
        <taxon>Prorocentrales</taxon>
        <taxon>Prorocentraceae</taxon>
        <taxon>Prorocentrum</taxon>
    </lineage>
</organism>
<feature type="region of interest" description="Disordered" evidence="1">
    <location>
        <begin position="128"/>
        <end position="160"/>
    </location>
</feature>
<sequence>MFMCTRLPARCWATASRPLQVRPSVARRLRLRSLAQRSAMRERWRSESCWQYIRSSRRSEPRSPTEAISAVSPYPGGVAHLLRCRTRGWGGSLTPGARSVLNFGQVEQISRKTCGGMADLHARNLVSDRTEPSLAQPNSRCSSDPPNISSIPGCSLRHPR</sequence>
<evidence type="ECO:0000256" key="1">
    <source>
        <dbReference type="SAM" id="MobiDB-lite"/>
    </source>
</evidence>
<gene>
    <name evidence="2" type="ORF">PCOR1329_LOCUS31751</name>
</gene>
<evidence type="ECO:0000313" key="2">
    <source>
        <dbReference type="EMBL" id="CAK0834287.1"/>
    </source>
</evidence>
<dbReference type="EMBL" id="CAUYUJ010012614">
    <property type="protein sequence ID" value="CAK0834287.1"/>
    <property type="molecule type" value="Genomic_DNA"/>
</dbReference>
<evidence type="ECO:0000313" key="3">
    <source>
        <dbReference type="Proteomes" id="UP001189429"/>
    </source>
</evidence>
<feature type="non-terminal residue" evidence="2">
    <location>
        <position position="160"/>
    </location>
</feature>
<dbReference type="Proteomes" id="UP001189429">
    <property type="component" value="Unassembled WGS sequence"/>
</dbReference>
<proteinExistence type="predicted"/>
<feature type="compositionally biased region" description="Polar residues" evidence="1">
    <location>
        <begin position="133"/>
        <end position="152"/>
    </location>
</feature>
<name>A0ABN9SQV6_9DINO</name>
<reference evidence="2" key="1">
    <citation type="submission" date="2023-10" db="EMBL/GenBank/DDBJ databases">
        <authorList>
            <person name="Chen Y."/>
            <person name="Shah S."/>
            <person name="Dougan E. K."/>
            <person name="Thang M."/>
            <person name="Chan C."/>
        </authorList>
    </citation>
    <scope>NUCLEOTIDE SEQUENCE [LARGE SCALE GENOMIC DNA]</scope>
</reference>
<keyword evidence="3" id="KW-1185">Reference proteome</keyword>
<protein>
    <submittedName>
        <fullName evidence="2">Uncharacterized protein</fullName>
    </submittedName>
</protein>
<comment type="caution">
    <text evidence="2">The sequence shown here is derived from an EMBL/GenBank/DDBJ whole genome shotgun (WGS) entry which is preliminary data.</text>
</comment>
<accession>A0ABN9SQV6</accession>